<feature type="signal peptide" evidence="1">
    <location>
        <begin position="1"/>
        <end position="23"/>
    </location>
</feature>
<protein>
    <submittedName>
        <fullName evidence="2">Tetratricopeptide repeat protein</fullName>
    </submittedName>
</protein>
<evidence type="ECO:0000313" key="2">
    <source>
        <dbReference type="EMBL" id="MFC6645630.1"/>
    </source>
</evidence>
<name>A0ABW1Z9P9_9BACT</name>
<reference evidence="3" key="1">
    <citation type="journal article" date="2019" name="Int. J. Syst. Evol. Microbiol.">
        <title>The Global Catalogue of Microorganisms (GCM) 10K type strain sequencing project: providing services to taxonomists for standard genome sequencing and annotation.</title>
        <authorList>
            <consortium name="The Broad Institute Genomics Platform"/>
            <consortium name="The Broad Institute Genome Sequencing Center for Infectious Disease"/>
            <person name="Wu L."/>
            <person name="Ma J."/>
        </authorList>
    </citation>
    <scope>NUCLEOTIDE SEQUENCE [LARGE SCALE GENOMIC DNA]</scope>
    <source>
        <strain evidence="3">CGMCC 1.16026</strain>
    </source>
</reference>
<accession>A0ABW1Z9P9</accession>
<keyword evidence="1" id="KW-0732">Signal</keyword>
<dbReference type="InterPro" id="IPR011990">
    <property type="entry name" value="TPR-like_helical_dom_sf"/>
</dbReference>
<evidence type="ECO:0000313" key="3">
    <source>
        <dbReference type="Proteomes" id="UP001596391"/>
    </source>
</evidence>
<sequence length="306" mass="33254">MGFRYRLLGAVTWCSFAAGIAFAQGDALTPEAKQWHELSDKKQTAAAKKLCLGWESSGTHAQQVEAEKCLANLALAEGKAVQLKGNDVGGGTLGDGFKPEAVNVALVHLNKGIALEPKDLTLHKGRLFLLGLSGRYAEMAAALEDTLNKLPEPEYLPDWLRYTAQLGASGDAQGGLKLLAVLDKHFPNSHEIIGNTGTMYDIQGLWPQGIPYLKRAAELAPKDPIDTWNLGWAYAHVHEPKLADEWMQRSIALPNDDGTDQRKCLYARFVGSELKQKARACTLESQSCARPLRVDCAAATPAHKAK</sequence>
<dbReference type="Proteomes" id="UP001596391">
    <property type="component" value="Unassembled WGS sequence"/>
</dbReference>
<dbReference type="EMBL" id="JBHSWI010000001">
    <property type="protein sequence ID" value="MFC6645630.1"/>
    <property type="molecule type" value="Genomic_DNA"/>
</dbReference>
<evidence type="ECO:0000256" key="1">
    <source>
        <dbReference type="SAM" id="SignalP"/>
    </source>
</evidence>
<dbReference type="RefSeq" id="WP_263371986.1">
    <property type="nucleotide sequence ID" value="NZ_JAGSYD010000003.1"/>
</dbReference>
<proteinExistence type="predicted"/>
<dbReference type="SUPFAM" id="SSF48452">
    <property type="entry name" value="TPR-like"/>
    <property type="match status" value="1"/>
</dbReference>
<gene>
    <name evidence="2" type="ORF">ACFQBQ_08545</name>
</gene>
<feature type="chain" id="PRO_5046164564" evidence="1">
    <location>
        <begin position="24"/>
        <end position="306"/>
    </location>
</feature>
<dbReference type="Gene3D" id="1.25.40.10">
    <property type="entry name" value="Tetratricopeptide repeat domain"/>
    <property type="match status" value="1"/>
</dbReference>
<organism evidence="2 3">
    <name type="scientific">Granulicella cerasi</name>
    <dbReference type="NCBI Taxonomy" id="741063"/>
    <lineage>
        <taxon>Bacteria</taxon>
        <taxon>Pseudomonadati</taxon>
        <taxon>Acidobacteriota</taxon>
        <taxon>Terriglobia</taxon>
        <taxon>Terriglobales</taxon>
        <taxon>Acidobacteriaceae</taxon>
        <taxon>Granulicella</taxon>
    </lineage>
</organism>
<keyword evidence="3" id="KW-1185">Reference proteome</keyword>
<comment type="caution">
    <text evidence="2">The sequence shown here is derived from an EMBL/GenBank/DDBJ whole genome shotgun (WGS) entry which is preliminary data.</text>
</comment>